<name>A0ABW7GB80_9BURK</name>
<comment type="caution">
    <text evidence="1">The sequence shown here is derived from an EMBL/GenBank/DDBJ whole genome shotgun (WGS) entry which is preliminary data.</text>
</comment>
<gene>
    <name evidence="1" type="ORF">ACG00X_19740</name>
</gene>
<reference evidence="1 2" key="1">
    <citation type="submission" date="2024-09" db="EMBL/GenBank/DDBJ databases">
        <title>Novel species of the genus Pelomonas and Roseateles isolated from streams.</title>
        <authorList>
            <person name="Lu H."/>
        </authorList>
    </citation>
    <scope>NUCLEOTIDE SEQUENCE [LARGE SCALE GENOMIC DNA]</scope>
    <source>
        <strain evidence="1 2">BYS96W</strain>
    </source>
</reference>
<dbReference type="Proteomes" id="UP001606305">
    <property type="component" value="Unassembled WGS sequence"/>
</dbReference>
<keyword evidence="2" id="KW-1185">Reference proteome</keyword>
<evidence type="ECO:0000313" key="2">
    <source>
        <dbReference type="Proteomes" id="UP001606305"/>
    </source>
</evidence>
<protein>
    <submittedName>
        <fullName evidence="1">DUF4265 domain-containing protein</fullName>
    </submittedName>
</protein>
<evidence type="ECO:0000313" key="1">
    <source>
        <dbReference type="EMBL" id="MFG6459071.1"/>
    </source>
</evidence>
<dbReference type="InterPro" id="IPR025361">
    <property type="entry name" value="DUF4265"/>
</dbReference>
<accession>A0ABW7GB80</accession>
<organism evidence="1 2">
    <name type="scientific">Pelomonas nitida</name>
    <dbReference type="NCBI Taxonomy" id="3299027"/>
    <lineage>
        <taxon>Bacteria</taxon>
        <taxon>Pseudomonadati</taxon>
        <taxon>Pseudomonadota</taxon>
        <taxon>Betaproteobacteria</taxon>
        <taxon>Burkholderiales</taxon>
        <taxon>Sphaerotilaceae</taxon>
        <taxon>Roseateles</taxon>
    </lineage>
</organism>
<dbReference type="Pfam" id="PF14085">
    <property type="entry name" value="DUF4265"/>
    <property type="match status" value="1"/>
</dbReference>
<dbReference type="EMBL" id="JBIGIA010000018">
    <property type="protein sequence ID" value="MFG6459071.1"/>
    <property type="molecule type" value="Genomic_DNA"/>
</dbReference>
<sequence>MEATTRGEEVDMIAEAKQTMVSFLSNEAGQAVVENMHAVPVGEDLYCLDNSPFYVYGVSFGDVVHAPMSDGRPVFVGVMEHRGHSTYRVRLPAGSGHDDFAQHWSPLEQLGCSFEGSGVSTRRLYAIDVPPTSDVVAVYKVLEDGESAGWWEFEEAHYCARP</sequence>
<dbReference type="RefSeq" id="WP_394490873.1">
    <property type="nucleotide sequence ID" value="NZ_JBIGIA010000018.1"/>
</dbReference>
<proteinExistence type="predicted"/>